<dbReference type="Gene3D" id="2.160.10.10">
    <property type="entry name" value="Hexapeptide repeat proteins"/>
    <property type="match status" value="1"/>
</dbReference>
<dbReference type="RefSeq" id="WP_232594590.1">
    <property type="nucleotide sequence ID" value="NZ_BSPD01000103.1"/>
</dbReference>
<comment type="catalytic activity">
    <reaction evidence="16 18">
        <text>N-acetyl-alpha-D-glucosamine 1-phosphate + UTP + H(+) = UDP-N-acetyl-alpha-D-glucosamine + diphosphate</text>
        <dbReference type="Rhea" id="RHEA:13509"/>
        <dbReference type="ChEBI" id="CHEBI:15378"/>
        <dbReference type="ChEBI" id="CHEBI:33019"/>
        <dbReference type="ChEBI" id="CHEBI:46398"/>
        <dbReference type="ChEBI" id="CHEBI:57705"/>
        <dbReference type="ChEBI" id="CHEBI:57776"/>
        <dbReference type="EC" id="2.7.7.23"/>
    </reaction>
</comment>
<evidence type="ECO:0000256" key="10">
    <source>
        <dbReference type="ARBA" id="ARBA00022960"/>
    </source>
</evidence>
<feature type="binding site" evidence="18">
    <location>
        <position position="372"/>
    </location>
    <ligand>
        <name>UDP-N-acetyl-alpha-D-glucosamine</name>
        <dbReference type="ChEBI" id="CHEBI:57705"/>
    </ligand>
</feature>
<dbReference type="GO" id="GO:0009252">
    <property type="term" value="P:peptidoglycan biosynthetic process"/>
    <property type="evidence" value="ECO:0007669"/>
    <property type="project" value="UniProtKB-UniRule"/>
</dbReference>
<name>A0AA37T9I4_9GAMM</name>
<feature type="binding site" evidence="18">
    <location>
        <begin position="108"/>
        <end position="110"/>
    </location>
    <ligand>
        <name>UDP-N-acetyl-alpha-D-glucosamine</name>
        <dbReference type="ChEBI" id="CHEBI:57705"/>
    </ligand>
</feature>
<keyword evidence="12 18" id="KW-0511">Multifunctional enzyme</keyword>
<feature type="active site" description="Proton acceptor" evidence="18">
    <location>
        <position position="369"/>
    </location>
</feature>
<feature type="binding site" evidence="18">
    <location>
        <position position="429"/>
    </location>
    <ligand>
        <name>acetyl-CoA</name>
        <dbReference type="ChEBI" id="CHEBI:57288"/>
    </ligand>
</feature>
<evidence type="ECO:0000256" key="17">
    <source>
        <dbReference type="ARBA" id="ARBA00049628"/>
    </source>
</evidence>
<comment type="subunit">
    <text evidence="18">Homotrimer.</text>
</comment>
<protein>
    <recommendedName>
        <fullName evidence="18">Bifunctional protein GlmU</fullName>
    </recommendedName>
    <domain>
        <recommendedName>
            <fullName evidence="18">UDP-N-acetylglucosamine pyrophosphorylase</fullName>
            <ecNumber evidence="18">2.7.7.23</ecNumber>
        </recommendedName>
        <alternativeName>
            <fullName evidence="18">N-acetylglucosamine-1-phosphate uridyltransferase</fullName>
        </alternativeName>
    </domain>
    <domain>
        <recommendedName>
            <fullName evidence="18">Glucosamine-1-phosphate N-acetyltransferase</fullName>
            <ecNumber evidence="18">2.3.1.157</ecNumber>
        </recommendedName>
    </domain>
</protein>
<feature type="binding site" evidence="18">
    <location>
        <begin position="392"/>
        <end position="393"/>
    </location>
    <ligand>
        <name>acetyl-CoA</name>
        <dbReference type="ChEBI" id="CHEBI:57288"/>
    </ligand>
</feature>
<dbReference type="InterPro" id="IPR005882">
    <property type="entry name" value="Bifunctional_GlmU"/>
</dbReference>
<dbReference type="PANTHER" id="PTHR43584">
    <property type="entry name" value="NUCLEOTIDYL TRANSFERASE"/>
    <property type="match status" value="1"/>
</dbReference>
<evidence type="ECO:0000256" key="16">
    <source>
        <dbReference type="ARBA" id="ARBA00048493"/>
    </source>
</evidence>
<feature type="binding site" evidence="18">
    <location>
        <position position="233"/>
    </location>
    <ligand>
        <name>Mg(2+)</name>
        <dbReference type="ChEBI" id="CHEBI:18420"/>
    </ligand>
</feature>
<proteinExistence type="inferred from homology"/>
<evidence type="ECO:0000256" key="15">
    <source>
        <dbReference type="ARBA" id="ARBA00048247"/>
    </source>
</evidence>
<dbReference type="InterPro" id="IPR029044">
    <property type="entry name" value="Nucleotide-diphossugar_trans"/>
</dbReference>
<feature type="binding site" evidence="18">
    <location>
        <position position="145"/>
    </location>
    <ligand>
        <name>UDP-N-acetyl-alpha-D-glucosamine</name>
        <dbReference type="ChEBI" id="CHEBI:57705"/>
    </ligand>
</feature>
<evidence type="ECO:0000256" key="13">
    <source>
        <dbReference type="ARBA" id="ARBA00023315"/>
    </source>
</evidence>
<dbReference type="EC" id="2.3.1.157" evidence="18"/>
<reference evidence="21 22" key="1">
    <citation type="journal article" date="2014" name="Int. J. Syst. Evol. Microbiol.">
        <title>Complete genome sequence of Corynebacterium casei LMG S-19264T (=DSM 44701T), isolated from a smear-ripened cheese.</title>
        <authorList>
            <consortium name="US DOE Joint Genome Institute (JGI-PGF)"/>
            <person name="Walter F."/>
            <person name="Albersmeier A."/>
            <person name="Kalinowski J."/>
            <person name="Ruckert C."/>
        </authorList>
    </citation>
    <scope>NUCLEOTIDE SEQUENCE [LARGE SCALE GENOMIC DNA]</scope>
    <source>
        <strain evidence="21 22">NBRC 110095</strain>
    </source>
</reference>
<dbReference type="NCBIfam" id="TIGR01173">
    <property type="entry name" value="glmU"/>
    <property type="match status" value="1"/>
</dbReference>
<dbReference type="PANTHER" id="PTHR43584:SF3">
    <property type="entry name" value="BIFUNCTIONAL PROTEIN GLMU"/>
    <property type="match status" value="1"/>
</dbReference>
<evidence type="ECO:0000256" key="18">
    <source>
        <dbReference type="HAMAP-Rule" id="MF_01631"/>
    </source>
</evidence>
<evidence type="ECO:0000256" key="6">
    <source>
        <dbReference type="ARBA" id="ARBA00022695"/>
    </source>
</evidence>
<comment type="pathway">
    <text evidence="18">Nucleotide-sugar biosynthesis; UDP-N-acetyl-alpha-D-glucosamine biosynthesis; N-acetyl-alpha-D-glucosamine 1-phosphate from alpha-D-glucosamine 6-phosphate (route II): step 2/2.</text>
</comment>
<evidence type="ECO:0000259" key="20">
    <source>
        <dbReference type="Pfam" id="PF12804"/>
    </source>
</evidence>
<evidence type="ECO:0000256" key="19">
    <source>
        <dbReference type="SAM" id="MobiDB-lite"/>
    </source>
</evidence>
<feature type="binding site" evidence="18">
    <location>
        <begin position="7"/>
        <end position="10"/>
    </location>
    <ligand>
        <name>UDP-N-acetyl-alpha-D-glucosamine</name>
        <dbReference type="ChEBI" id="CHEBI:57705"/>
    </ligand>
</feature>
<feature type="binding site" evidence="18">
    <location>
        <position position="383"/>
    </location>
    <ligand>
        <name>UDP-N-acetyl-alpha-D-glucosamine</name>
        <dbReference type="ChEBI" id="CHEBI:57705"/>
    </ligand>
</feature>
<feature type="region of interest" description="Disordered" evidence="19">
    <location>
        <begin position="440"/>
        <end position="462"/>
    </location>
</feature>
<accession>A0AA37T9I4</accession>
<keyword evidence="7 18" id="KW-0479">Metal-binding</keyword>
<keyword evidence="9 18" id="KW-0460">Magnesium</keyword>
<dbReference type="InterPro" id="IPR001451">
    <property type="entry name" value="Hexapep"/>
</dbReference>
<evidence type="ECO:0000256" key="8">
    <source>
        <dbReference type="ARBA" id="ARBA00022737"/>
    </source>
</evidence>
<feature type="domain" description="MobA-like NTP transferase" evidence="20">
    <location>
        <begin position="5"/>
        <end position="129"/>
    </location>
</feature>
<feature type="binding site" evidence="18">
    <location>
        <position position="357"/>
    </location>
    <ligand>
        <name>UDP-N-acetyl-alpha-D-glucosamine</name>
        <dbReference type="ChEBI" id="CHEBI:57705"/>
    </ligand>
</feature>
<keyword evidence="4 18" id="KW-0963">Cytoplasm</keyword>
<dbReference type="GO" id="GO:0006048">
    <property type="term" value="P:UDP-N-acetylglucosamine biosynthetic process"/>
    <property type="evidence" value="ECO:0007669"/>
    <property type="project" value="InterPro"/>
</dbReference>
<keyword evidence="11 18" id="KW-0573">Peptidoglycan synthesis</keyword>
<dbReference type="GO" id="GO:0005737">
    <property type="term" value="C:cytoplasm"/>
    <property type="evidence" value="ECO:0007669"/>
    <property type="project" value="UniProtKB-SubCell"/>
</dbReference>
<dbReference type="InterPro" id="IPR050065">
    <property type="entry name" value="GlmU-like"/>
</dbReference>
<feature type="binding site" evidence="18">
    <location>
        <position position="21"/>
    </location>
    <ligand>
        <name>UDP-N-acetyl-alpha-D-glucosamine</name>
        <dbReference type="ChEBI" id="CHEBI:57705"/>
    </ligand>
</feature>
<dbReference type="AlphaFoldDB" id="A0AA37T9I4"/>
<feature type="binding site" evidence="18">
    <location>
        <position position="233"/>
    </location>
    <ligand>
        <name>UDP-N-acetyl-alpha-D-glucosamine</name>
        <dbReference type="ChEBI" id="CHEBI:57705"/>
    </ligand>
</feature>
<evidence type="ECO:0000256" key="2">
    <source>
        <dbReference type="ARBA" id="ARBA00007707"/>
    </source>
</evidence>
<feature type="binding site" evidence="18">
    <location>
        <position position="339"/>
    </location>
    <ligand>
        <name>UDP-N-acetyl-alpha-D-glucosamine</name>
        <dbReference type="ChEBI" id="CHEBI:57705"/>
    </ligand>
</feature>
<feature type="binding site" evidence="18">
    <location>
        <position position="411"/>
    </location>
    <ligand>
        <name>acetyl-CoA</name>
        <dbReference type="ChEBI" id="CHEBI:57288"/>
    </ligand>
</feature>
<feature type="region of interest" description="N-acetyltransferase" evidence="18">
    <location>
        <begin position="257"/>
        <end position="462"/>
    </location>
</feature>
<dbReference type="GO" id="GO:0019134">
    <property type="term" value="F:glucosamine-1-phosphate N-acetyltransferase activity"/>
    <property type="evidence" value="ECO:0007669"/>
    <property type="project" value="UniProtKB-UniRule"/>
</dbReference>
<sequence length="462" mass="49595">MIDIVILAAGKGTRMRSNLPKVLQSLAGKPMLGHVLDQAVGLANARIHVIVGHGGESVQSYCEAYSLESGSSTPKIQCIYQQEQLGTGHAVQQSLPFLESGGKTLILYGDVPLTSAALLQRLVNLVDNNSLGLLTVELNDPTGYGRIIRDEHGAVARIVEQKDANEKQLKVKEVNTGIIAANTDDLLAWLPTLSNDNAQGELYLTDIIEIAVGAGRVIATEQPETEMEVMGVNNRAQQAQLERFVQQQRTQNLMEQGVCIADPTRVDIRGEVHCGQDVFIDINAVFIGNVELGKNVCIEPNCVVINTKIGDNVTIKANSHIEDAIIHGENEIGPFARIRPGTELESGAKIGNFVETKKSKIGEGSKVNHLSYIGDSEVGSGVNIGAGTITCNYDGANKFKTIIEDGAFIGSNSALVAPVTIGKEATVGAGSTITRDVPEQQLSVTRAKQRDFKDWVRPTKKS</sequence>
<dbReference type="Pfam" id="PF14602">
    <property type="entry name" value="Hexapep_2"/>
    <property type="match status" value="1"/>
</dbReference>
<keyword evidence="14 18" id="KW-0961">Cell wall biogenesis/degradation</keyword>
<evidence type="ECO:0000313" key="22">
    <source>
        <dbReference type="Proteomes" id="UP001156870"/>
    </source>
</evidence>
<evidence type="ECO:0000256" key="12">
    <source>
        <dbReference type="ARBA" id="ARBA00023268"/>
    </source>
</evidence>
<dbReference type="GO" id="GO:0003977">
    <property type="term" value="F:UDP-N-acetylglucosamine diphosphorylase activity"/>
    <property type="evidence" value="ECO:0007669"/>
    <property type="project" value="UniProtKB-UniRule"/>
</dbReference>
<evidence type="ECO:0000256" key="3">
    <source>
        <dbReference type="ARBA" id="ARBA00007947"/>
    </source>
</evidence>
<comment type="similarity">
    <text evidence="2 18">In the C-terminal section; belongs to the transferase hexapeptide repeat family.</text>
</comment>
<organism evidence="21 22">
    <name type="scientific">Marinibactrum halimedae</name>
    <dbReference type="NCBI Taxonomy" id="1444977"/>
    <lineage>
        <taxon>Bacteria</taxon>
        <taxon>Pseudomonadati</taxon>
        <taxon>Pseudomonadota</taxon>
        <taxon>Gammaproteobacteria</taxon>
        <taxon>Cellvibrionales</taxon>
        <taxon>Cellvibrionaceae</taxon>
        <taxon>Marinibactrum</taxon>
    </lineage>
</organism>
<feature type="region of interest" description="Pyrophosphorylase" evidence="18">
    <location>
        <begin position="1"/>
        <end position="235"/>
    </location>
</feature>
<evidence type="ECO:0000256" key="14">
    <source>
        <dbReference type="ARBA" id="ARBA00023316"/>
    </source>
</evidence>
<feature type="region of interest" description="Linker" evidence="18">
    <location>
        <begin position="236"/>
        <end position="256"/>
    </location>
</feature>
<keyword evidence="13 18" id="KW-0012">Acyltransferase</keyword>
<dbReference type="SUPFAM" id="SSF53448">
    <property type="entry name" value="Nucleotide-diphospho-sugar transferases"/>
    <property type="match status" value="1"/>
</dbReference>
<dbReference type="CDD" id="cd02540">
    <property type="entry name" value="GT2_GlmU_N_bac"/>
    <property type="match status" value="1"/>
</dbReference>
<comment type="function">
    <text evidence="17 18">Catalyzes the last two sequential reactions in the de novo biosynthetic pathway for UDP-N-acetylglucosamine (UDP-GlcNAc). The C-terminal domain catalyzes the transfer of acetyl group from acetyl coenzyme A to glucosamine-1-phosphate (GlcN-1-P) to produce N-acetylglucosamine-1-phosphate (GlcNAc-1-P), which is converted into UDP-GlcNAc by the transfer of uridine 5-monophosphate (from uridine 5-triphosphate), a reaction catalyzed by the N-terminal domain.</text>
</comment>
<evidence type="ECO:0000256" key="7">
    <source>
        <dbReference type="ARBA" id="ARBA00022723"/>
    </source>
</evidence>
<dbReference type="InterPro" id="IPR011004">
    <property type="entry name" value="Trimer_LpxA-like_sf"/>
</dbReference>
<dbReference type="GO" id="GO:0000902">
    <property type="term" value="P:cell morphogenesis"/>
    <property type="evidence" value="ECO:0007669"/>
    <property type="project" value="UniProtKB-UniRule"/>
</dbReference>
<feature type="binding site" evidence="18">
    <location>
        <position position="175"/>
    </location>
    <ligand>
        <name>UDP-N-acetyl-alpha-D-glucosamine</name>
        <dbReference type="ChEBI" id="CHEBI:57705"/>
    </ligand>
</feature>
<dbReference type="Pfam" id="PF00132">
    <property type="entry name" value="Hexapep"/>
    <property type="match status" value="1"/>
</dbReference>
<dbReference type="InterPro" id="IPR038009">
    <property type="entry name" value="GlmU_C_LbH"/>
</dbReference>
<evidence type="ECO:0000256" key="1">
    <source>
        <dbReference type="ARBA" id="ARBA00004496"/>
    </source>
</evidence>
<feature type="binding site" evidence="18">
    <location>
        <position position="386"/>
    </location>
    <ligand>
        <name>acetyl-CoA</name>
        <dbReference type="ChEBI" id="CHEBI:57288"/>
    </ligand>
</feature>
<comment type="subcellular location">
    <subcellularLocation>
        <location evidence="1 18">Cytoplasm</location>
    </subcellularLocation>
</comment>
<dbReference type="EC" id="2.7.7.23" evidence="18"/>
<dbReference type="Pfam" id="PF12804">
    <property type="entry name" value="NTP_transf_3"/>
    <property type="match status" value="1"/>
</dbReference>
<comment type="cofactor">
    <cofactor evidence="18">
        <name>Mg(2+)</name>
        <dbReference type="ChEBI" id="CHEBI:18420"/>
    </cofactor>
    <text evidence="18">Binds 1 Mg(2+) ion per subunit.</text>
</comment>
<comment type="similarity">
    <text evidence="3 18">In the N-terminal section; belongs to the N-acetylglucosamine-1-phosphate uridyltransferase family.</text>
</comment>
<feature type="binding site" evidence="18">
    <location>
        <position position="160"/>
    </location>
    <ligand>
        <name>UDP-N-acetyl-alpha-D-glucosamine</name>
        <dbReference type="ChEBI" id="CHEBI:57705"/>
    </ligand>
</feature>
<comment type="pathway">
    <text evidence="18">Bacterial outer membrane biogenesis; LPS lipid A biosynthesis.</text>
</comment>
<gene>
    <name evidence="18 21" type="primary">glmU</name>
    <name evidence="21" type="ORF">GCM10007877_39500</name>
</gene>
<dbReference type="Proteomes" id="UP001156870">
    <property type="component" value="Unassembled WGS sequence"/>
</dbReference>
<dbReference type="HAMAP" id="MF_01631">
    <property type="entry name" value="GlmU"/>
    <property type="match status" value="1"/>
</dbReference>
<feature type="compositionally biased region" description="Basic and acidic residues" evidence="19">
    <location>
        <begin position="448"/>
        <end position="462"/>
    </location>
</feature>
<feature type="binding site" evidence="18">
    <location>
        <position position="81"/>
    </location>
    <ligand>
        <name>UDP-N-acetyl-alpha-D-glucosamine</name>
        <dbReference type="ChEBI" id="CHEBI:57705"/>
    </ligand>
</feature>
<dbReference type="InterPro" id="IPR018357">
    <property type="entry name" value="Hexapep_transf_CS"/>
</dbReference>
<dbReference type="EMBL" id="BSPD01000103">
    <property type="protein sequence ID" value="GLS28231.1"/>
    <property type="molecule type" value="Genomic_DNA"/>
</dbReference>
<dbReference type="GO" id="GO:0071555">
    <property type="term" value="P:cell wall organization"/>
    <property type="evidence" value="ECO:0007669"/>
    <property type="project" value="UniProtKB-KW"/>
</dbReference>
<dbReference type="PROSITE" id="PS00101">
    <property type="entry name" value="HEXAPEP_TRANSFERASES"/>
    <property type="match status" value="1"/>
</dbReference>
<dbReference type="GO" id="GO:0009245">
    <property type="term" value="P:lipid A biosynthetic process"/>
    <property type="evidence" value="ECO:0007669"/>
    <property type="project" value="UniProtKB-UniRule"/>
</dbReference>
<dbReference type="CDD" id="cd03353">
    <property type="entry name" value="LbH_GlmU_C"/>
    <property type="match status" value="1"/>
</dbReference>
<keyword evidence="5 18" id="KW-0808">Transferase</keyword>
<dbReference type="GO" id="GO:0008360">
    <property type="term" value="P:regulation of cell shape"/>
    <property type="evidence" value="ECO:0007669"/>
    <property type="project" value="UniProtKB-KW"/>
</dbReference>
<dbReference type="Gene3D" id="3.90.550.10">
    <property type="entry name" value="Spore Coat Polysaccharide Biosynthesis Protein SpsA, Chain A"/>
    <property type="match status" value="1"/>
</dbReference>
<feature type="binding site" evidence="18">
    <location>
        <position position="446"/>
    </location>
    <ligand>
        <name>acetyl-CoA</name>
        <dbReference type="ChEBI" id="CHEBI:57288"/>
    </ligand>
</feature>
<evidence type="ECO:0000256" key="5">
    <source>
        <dbReference type="ARBA" id="ARBA00022679"/>
    </source>
</evidence>
<dbReference type="GO" id="GO:0016020">
    <property type="term" value="C:membrane"/>
    <property type="evidence" value="ECO:0007669"/>
    <property type="project" value="GOC"/>
</dbReference>
<evidence type="ECO:0000313" key="21">
    <source>
        <dbReference type="EMBL" id="GLS28231.1"/>
    </source>
</evidence>
<dbReference type="InterPro" id="IPR025877">
    <property type="entry name" value="MobA-like_NTP_Trfase"/>
</dbReference>
<comment type="catalytic activity">
    <reaction evidence="15 18">
        <text>alpha-D-glucosamine 1-phosphate + acetyl-CoA = N-acetyl-alpha-D-glucosamine 1-phosphate + CoA + H(+)</text>
        <dbReference type="Rhea" id="RHEA:13725"/>
        <dbReference type="ChEBI" id="CHEBI:15378"/>
        <dbReference type="ChEBI" id="CHEBI:57287"/>
        <dbReference type="ChEBI" id="CHEBI:57288"/>
        <dbReference type="ChEBI" id="CHEBI:57776"/>
        <dbReference type="ChEBI" id="CHEBI:58516"/>
        <dbReference type="EC" id="2.3.1.157"/>
    </reaction>
</comment>
<keyword evidence="22" id="KW-1185">Reference proteome</keyword>
<keyword evidence="10 18" id="KW-0133">Cell shape</keyword>
<dbReference type="GO" id="GO:0000287">
    <property type="term" value="F:magnesium ion binding"/>
    <property type="evidence" value="ECO:0007669"/>
    <property type="project" value="UniProtKB-UniRule"/>
</dbReference>
<keyword evidence="6 18" id="KW-0548">Nucleotidyltransferase</keyword>
<dbReference type="SUPFAM" id="SSF51161">
    <property type="entry name" value="Trimeric LpxA-like enzymes"/>
    <property type="match status" value="1"/>
</dbReference>
<keyword evidence="8 18" id="KW-0677">Repeat</keyword>
<evidence type="ECO:0000256" key="4">
    <source>
        <dbReference type="ARBA" id="ARBA00022490"/>
    </source>
</evidence>
<evidence type="ECO:0000256" key="11">
    <source>
        <dbReference type="ARBA" id="ARBA00022984"/>
    </source>
</evidence>
<comment type="pathway">
    <text evidence="18">Nucleotide-sugar biosynthesis; UDP-N-acetyl-alpha-D-glucosamine biosynthesis; UDP-N-acetyl-alpha-D-glucosamine from N-acetyl-alpha-D-glucosamine 1-phosphate: step 1/1.</text>
</comment>
<evidence type="ECO:0000256" key="9">
    <source>
        <dbReference type="ARBA" id="ARBA00022842"/>
    </source>
</evidence>
<comment type="caution">
    <text evidence="21">The sequence shown here is derived from an EMBL/GenBank/DDBJ whole genome shotgun (WGS) entry which is preliminary data.</text>
</comment>
<feature type="binding site" evidence="18">
    <location>
        <begin position="86"/>
        <end position="87"/>
    </location>
    <ligand>
        <name>UDP-N-acetyl-alpha-D-glucosamine</name>
        <dbReference type="ChEBI" id="CHEBI:57705"/>
    </ligand>
</feature>
<feature type="binding site" evidence="18">
    <location>
        <position position="110"/>
    </location>
    <ligand>
        <name>Mg(2+)</name>
        <dbReference type="ChEBI" id="CHEBI:18420"/>
    </ligand>
</feature>